<evidence type="ECO:0000259" key="10">
    <source>
        <dbReference type="PROSITE" id="PS51196"/>
    </source>
</evidence>
<dbReference type="PRINTS" id="PR00906">
    <property type="entry name" value="SECA"/>
</dbReference>
<evidence type="ECO:0000256" key="1">
    <source>
        <dbReference type="ARBA" id="ARBA00022448"/>
    </source>
</evidence>
<dbReference type="Gene3D" id="3.40.50.300">
    <property type="entry name" value="P-loop containing nucleotide triphosphate hydrolases"/>
    <property type="match status" value="2"/>
</dbReference>
<dbReference type="SMART" id="SM00958">
    <property type="entry name" value="SecA_PP_bind"/>
    <property type="match status" value="1"/>
</dbReference>
<keyword evidence="5" id="KW-0653">Protein transport</keyword>
<protein>
    <submittedName>
        <fullName evidence="11">Uncharacterized protein</fullName>
    </submittedName>
</protein>
<dbReference type="KEGG" id="rhy:RD110_02945"/>
<evidence type="ECO:0000256" key="7">
    <source>
        <dbReference type="ARBA" id="ARBA00023010"/>
    </source>
</evidence>
<organism evidence="11 12">
    <name type="scientific">Rhodoferax koreensis</name>
    <dbReference type="NCBI Taxonomy" id="1842727"/>
    <lineage>
        <taxon>Bacteria</taxon>
        <taxon>Pseudomonadati</taxon>
        <taxon>Pseudomonadota</taxon>
        <taxon>Betaproteobacteria</taxon>
        <taxon>Burkholderiales</taxon>
        <taxon>Comamonadaceae</taxon>
        <taxon>Rhodoferax</taxon>
    </lineage>
</organism>
<keyword evidence="4" id="KW-0067">ATP-binding</keyword>
<dbReference type="GO" id="GO:0006605">
    <property type="term" value="P:protein targeting"/>
    <property type="evidence" value="ECO:0007669"/>
    <property type="project" value="InterPro"/>
</dbReference>
<gene>
    <name evidence="11" type="ORF">RD110_02945</name>
</gene>
<evidence type="ECO:0000256" key="8">
    <source>
        <dbReference type="ARBA" id="ARBA00023136"/>
    </source>
</evidence>
<reference evidence="11 12" key="1">
    <citation type="submission" date="2017-01" db="EMBL/GenBank/DDBJ databases">
        <authorList>
            <person name="Mah S.A."/>
            <person name="Swanson W.J."/>
            <person name="Moy G.W."/>
            <person name="Vacquier V.D."/>
        </authorList>
    </citation>
    <scope>NUCLEOTIDE SEQUENCE [LARGE SCALE GENOMIC DNA]</scope>
    <source>
        <strain evidence="11 12">DCY110</strain>
    </source>
</reference>
<dbReference type="GO" id="GO:0017038">
    <property type="term" value="P:protein import"/>
    <property type="evidence" value="ECO:0007669"/>
    <property type="project" value="InterPro"/>
</dbReference>
<dbReference type="GO" id="GO:0031522">
    <property type="term" value="C:cell envelope Sec protein transport complex"/>
    <property type="evidence" value="ECO:0007669"/>
    <property type="project" value="TreeGrafter"/>
</dbReference>
<keyword evidence="7" id="KW-0811">Translocation</keyword>
<dbReference type="Pfam" id="PF01043">
    <property type="entry name" value="SecA_PP_bind"/>
    <property type="match status" value="1"/>
</dbReference>
<keyword evidence="6" id="KW-1278">Translocase</keyword>
<evidence type="ECO:0000313" key="11">
    <source>
        <dbReference type="EMBL" id="APW36296.1"/>
    </source>
</evidence>
<evidence type="ECO:0000256" key="3">
    <source>
        <dbReference type="ARBA" id="ARBA00022741"/>
    </source>
</evidence>
<evidence type="ECO:0000256" key="6">
    <source>
        <dbReference type="ARBA" id="ARBA00022967"/>
    </source>
</evidence>
<dbReference type="GO" id="GO:0043952">
    <property type="term" value="P:protein transport by the Sec complex"/>
    <property type="evidence" value="ECO:0007669"/>
    <property type="project" value="TreeGrafter"/>
</dbReference>
<dbReference type="SMART" id="SM00957">
    <property type="entry name" value="SecA_DEAD"/>
    <property type="match status" value="1"/>
</dbReference>
<dbReference type="InterPro" id="IPR014001">
    <property type="entry name" value="Helicase_ATP-bd"/>
</dbReference>
<feature type="domain" description="SecA family profile" evidence="10">
    <location>
        <begin position="1"/>
        <end position="617"/>
    </location>
</feature>
<dbReference type="EMBL" id="CP019236">
    <property type="protein sequence ID" value="APW36296.1"/>
    <property type="molecule type" value="Genomic_DNA"/>
</dbReference>
<evidence type="ECO:0000256" key="2">
    <source>
        <dbReference type="ARBA" id="ARBA00022475"/>
    </source>
</evidence>
<dbReference type="SUPFAM" id="SSF52540">
    <property type="entry name" value="P-loop containing nucleoside triphosphate hydrolases"/>
    <property type="match status" value="2"/>
</dbReference>
<dbReference type="SUPFAM" id="SSF81767">
    <property type="entry name" value="Pre-protein crosslinking domain of SecA"/>
    <property type="match status" value="1"/>
</dbReference>
<keyword evidence="8" id="KW-0472">Membrane</keyword>
<sequence length="666" mass="73338">MNNAALPIPGLRWGQYPERAEPAGPRNWRRAPALVPGWPGSLRSRAEVAERQARALQTLPAAAFTAQGEAVQQRMLREGWRRDVLVQACAHAAEAARRALGWTPYVEQLMAALAMLGNDMAEMATGEGKSLAAALAAGVGALAGIPVHVLTANDYLVERDAGTFAPFYALLGLRVAFVTARQSADMRREAYAAHVVYVTAREVAFDYLRDRLTHGSPRQALQRRVQALAAAEVAPTLLRGLCMAVIDEADNILVDEAQMPLILTREVAHAADRAFLWQAYALSARLVQDEDFRLHTHDRRVQLTDAGRTRIAALTAGLGPLWLNSRHRDETLATALTARHALARDRDYVLVPATDRRGGQEIAIVDPVSGRIAEGRKWSRGLHALVSIKEGCQVPAEMETLAQITFQRFFRRYHRLGGMSGTLREARAELRTLYGCRMVQVPARLPSRRQAWPARLYVDEAARRRAAVARARLLVAAGRPVLIGCDSVEASHAMAQALREAGIAHEVLDARHDAQEAHVVACAGRRGQVTVATNMAGRGTDIHVDAQALAAGGLHVLSCQRNASRRHDRQLLGRAARQGEPGSGEIWLVPGPGAALGPQGLASAWWRWWRGRASVDGRIPLPAWLQRGWRLWVQHREESRQARRRRQLFRNDLAQDDSLAFCGMIE</sequence>
<evidence type="ECO:0000259" key="9">
    <source>
        <dbReference type="PROSITE" id="PS51192"/>
    </source>
</evidence>
<dbReference type="Gene3D" id="3.90.1440.10">
    <property type="entry name" value="SecA, preprotein cross-linking domain"/>
    <property type="match status" value="1"/>
</dbReference>
<dbReference type="InterPro" id="IPR036670">
    <property type="entry name" value="SecA_X-link_sf"/>
</dbReference>
<proteinExistence type="predicted"/>
<dbReference type="STRING" id="1842727.RD110_02945"/>
<dbReference type="RefSeq" id="WP_076196557.1">
    <property type="nucleotide sequence ID" value="NZ_CP019236.1"/>
</dbReference>
<dbReference type="GO" id="GO:0005524">
    <property type="term" value="F:ATP binding"/>
    <property type="evidence" value="ECO:0007669"/>
    <property type="project" value="UniProtKB-KW"/>
</dbReference>
<dbReference type="GO" id="GO:0006886">
    <property type="term" value="P:intracellular protein transport"/>
    <property type="evidence" value="ECO:0007669"/>
    <property type="project" value="InterPro"/>
</dbReference>
<keyword evidence="12" id="KW-1185">Reference proteome</keyword>
<dbReference type="OrthoDB" id="9805579at2"/>
<accession>A0A1P8JRB0</accession>
<keyword evidence="3" id="KW-0547">Nucleotide-binding</keyword>
<feature type="domain" description="Helicase ATP-binding" evidence="9">
    <location>
        <begin position="110"/>
        <end position="304"/>
    </location>
</feature>
<dbReference type="PANTHER" id="PTHR30612:SF0">
    <property type="entry name" value="CHLOROPLAST PROTEIN-TRANSPORTING ATPASE"/>
    <property type="match status" value="1"/>
</dbReference>
<evidence type="ECO:0000256" key="4">
    <source>
        <dbReference type="ARBA" id="ARBA00022840"/>
    </source>
</evidence>
<dbReference type="InterPro" id="IPR044722">
    <property type="entry name" value="SecA_SF2_C"/>
</dbReference>
<evidence type="ECO:0000313" key="12">
    <source>
        <dbReference type="Proteomes" id="UP000186609"/>
    </source>
</evidence>
<dbReference type="InterPro" id="IPR000185">
    <property type="entry name" value="SecA"/>
</dbReference>
<dbReference type="InterPro" id="IPR011115">
    <property type="entry name" value="SecA_DEAD"/>
</dbReference>
<keyword evidence="1" id="KW-0813">Transport</keyword>
<dbReference type="Pfam" id="PF07517">
    <property type="entry name" value="SecA_DEAD"/>
    <property type="match status" value="1"/>
</dbReference>
<dbReference type="Pfam" id="PF21090">
    <property type="entry name" value="P-loop_SecA"/>
    <property type="match status" value="2"/>
</dbReference>
<keyword evidence="2" id="KW-1003">Cell membrane</keyword>
<dbReference type="InterPro" id="IPR014018">
    <property type="entry name" value="SecA_motor_DEAD"/>
</dbReference>
<dbReference type="GO" id="GO:0005886">
    <property type="term" value="C:plasma membrane"/>
    <property type="evidence" value="ECO:0007669"/>
    <property type="project" value="TreeGrafter"/>
</dbReference>
<dbReference type="GO" id="GO:0005829">
    <property type="term" value="C:cytosol"/>
    <property type="evidence" value="ECO:0007669"/>
    <property type="project" value="TreeGrafter"/>
</dbReference>
<dbReference type="AlphaFoldDB" id="A0A1P8JRB0"/>
<dbReference type="PROSITE" id="PS51192">
    <property type="entry name" value="HELICASE_ATP_BIND_1"/>
    <property type="match status" value="1"/>
</dbReference>
<dbReference type="PROSITE" id="PS51196">
    <property type="entry name" value="SECA_MOTOR_DEAD"/>
    <property type="match status" value="1"/>
</dbReference>
<evidence type="ECO:0000256" key="5">
    <source>
        <dbReference type="ARBA" id="ARBA00022927"/>
    </source>
</evidence>
<name>A0A1P8JRB0_9BURK</name>
<dbReference type="InterPro" id="IPR011130">
    <property type="entry name" value="SecA_preprotein_X-link_dom"/>
</dbReference>
<dbReference type="InterPro" id="IPR027417">
    <property type="entry name" value="P-loop_NTPase"/>
</dbReference>
<dbReference type="Proteomes" id="UP000186609">
    <property type="component" value="Chromosome"/>
</dbReference>
<dbReference type="PANTHER" id="PTHR30612">
    <property type="entry name" value="SECA INNER MEMBRANE COMPONENT OF SEC PROTEIN SECRETION SYSTEM"/>
    <property type="match status" value="1"/>
</dbReference>